<dbReference type="InterPro" id="IPR015886">
    <property type="entry name" value="H2TH_FPG"/>
</dbReference>
<dbReference type="EMBL" id="BAAFGK010000005">
    <property type="protein sequence ID" value="GAB0058539.1"/>
    <property type="molecule type" value="Genomic_DNA"/>
</dbReference>
<feature type="active site" description="Proton donor" evidence="15">
    <location>
        <position position="3"/>
    </location>
</feature>
<dbReference type="PROSITE" id="PS51068">
    <property type="entry name" value="FPG_CAT"/>
    <property type="match status" value="1"/>
</dbReference>
<feature type="active site" description="Proton donor; for beta-elimination activity" evidence="15">
    <location>
        <position position="59"/>
    </location>
</feature>
<keyword evidence="12 15" id="KW-0511">Multifunctional enzyme</keyword>
<evidence type="ECO:0000259" key="17">
    <source>
        <dbReference type="PROSITE" id="PS51068"/>
    </source>
</evidence>
<dbReference type="Pfam" id="PF06831">
    <property type="entry name" value="H2TH"/>
    <property type="match status" value="1"/>
</dbReference>
<evidence type="ECO:0000313" key="18">
    <source>
        <dbReference type="EMBL" id="GAB0058539.1"/>
    </source>
</evidence>
<dbReference type="EC" id="4.2.99.18" evidence="15"/>
<reference evidence="18 19" key="2">
    <citation type="submission" date="2024-09" db="EMBL/GenBank/DDBJ databases">
        <title>Draft genome sequence of Candidatus Magnetaquicoccaceae bacterium FCR-1.</title>
        <authorList>
            <person name="Shimoshige H."/>
            <person name="Shimamura S."/>
            <person name="Taoka A."/>
            <person name="Kobayashi H."/>
            <person name="Maekawa T."/>
        </authorList>
    </citation>
    <scope>NUCLEOTIDE SEQUENCE [LARGE SCALE GENOMIC DNA]</scope>
    <source>
        <strain evidence="18 19">FCR-1</strain>
    </source>
</reference>
<evidence type="ECO:0000256" key="6">
    <source>
        <dbReference type="ARBA" id="ARBA00022771"/>
    </source>
</evidence>
<comment type="subunit">
    <text evidence="3 15">Monomer.</text>
</comment>
<dbReference type="Proteomes" id="UP001628193">
    <property type="component" value="Unassembled WGS sequence"/>
</dbReference>
<evidence type="ECO:0000256" key="11">
    <source>
        <dbReference type="ARBA" id="ARBA00023239"/>
    </source>
</evidence>
<feature type="domain" description="FPG-type" evidence="16">
    <location>
        <begin position="238"/>
        <end position="272"/>
    </location>
</feature>
<dbReference type="PANTHER" id="PTHR22993:SF9">
    <property type="entry name" value="FORMAMIDOPYRIMIDINE-DNA GLYCOSYLASE"/>
    <property type="match status" value="1"/>
</dbReference>
<feature type="binding site" evidence="15">
    <location>
        <position position="92"/>
    </location>
    <ligand>
        <name>DNA</name>
        <dbReference type="ChEBI" id="CHEBI:16991"/>
    </ligand>
</feature>
<comment type="function">
    <text evidence="15">Involved in base excision repair of DNA damaged by oxidation or by mutagenic agents. Acts as DNA glycosylase that recognizes and removes damaged bases. Has a preference for oxidized purines, such as 7,8-dihydro-8-oxoguanine (8-oxoG). Has AP (apurinic/apyrimidinic) lyase activity and introduces nicks in the DNA strand. Cleaves the DNA backbone by beta-delta elimination to generate a single-strand break at the site of the removed base with both 3'- and 5'-phosphates.</text>
</comment>
<dbReference type="RefSeq" id="WP_420906260.1">
    <property type="nucleotide sequence ID" value="NZ_BAAFGK010000005.1"/>
</dbReference>
<dbReference type="InterPro" id="IPR010663">
    <property type="entry name" value="Znf_FPG/IleRS"/>
</dbReference>
<dbReference type="SUPFAM" id="SSF81624">
    <property type="entry name" value="N-terminal domain of MutM-like DNA repair proteins"/>
    <property type="match status" value="1"/>
</dbReference>
<evidence type="ECO:0000256" key="12">
    <source>
        <dbReference type="ARBA" id="ARBA00023268"/>
    </source>
</evidence>
<dbReference type="CDD" id="cd08966">
    <property type="entry name" value="EcFpg-like_N"/>
    <property type="match status" value="1"/>
</dbReference>
<evidence type="ECO:0000256" key="13">
    <source>
        <dbReference type="ARBA" id="ARBA00023295"/>
    </source>
</evidence>
<dbReference type="EC" id="3.2.2.23" evidence="15"/>
<dbReference type="Gene3D" id="3.20.190.10">
    <property type="entry name" value="MutM-like, N-terminal"/>
    <property type="match status" value="1"/>
</dbReference>
<dbReference type="InterPro" id="IPR000214">
    <property type="entry name" value="Znf_DNA_glyclase/AP_lyase"/>
</dbReference>
<keyword evidence="5 15" id="KW-0227">DNA damage</keyword>
<evidence type="ECO:0000256" key="8">
    <source>
        <dbReference type="ARBA" id="ARBA00022833"/>
    </source>
</evidence>
<dbReference type="InterPro" id="IPR012319">
    <property type="entry name" value="FPG_cat"/>
</dbReference>
<keyword evidence="13 15" id="KW-0326">Glycosidase</keyword>
<dbReference type="PANTHER" id="PTHR22993">
    <property type="entry name" value="FORMAMIDOPYRIMIDINE-DNA GLYCOSYLASE"/>
    <property type="match status" value="1"/>
</dbReference>
<dbReference type="InterPro" id="IPR010979">
    <property type="entry name" value="Ribosomal_uS13-like_H2TH"/>
</dbReference>
<keyword evidence="4 15" id="KW-0479">Metal-binding</keyword>
<dbReference type="Pfam" id="PF01149">
    <property type="entry name" value="Fapy_DNA_glyco"/>
    <property type="match status" value="1"/>
</dbReference>
<evidence type="ECO:0000313" key="19">
    <source>
        <dbReference type="Proteomes" id="UP001628193"/>
    </source>
</evidence>
<keyword evidence="19" id="KW-1185">Reference proteome</keyword>
<evidence type="ECO:0000259" key="16">
    <source>
        <dbReference type="PROSITE" id="PS51066"/>
    </source>
</evidence>
<feature type="binding site" evidence="15">
    <location>
        <position position="153"/>
    </location>
    <ligand>
        <name>DNA</name>
        <dbReference type="ChEBI" id="CHEBI:16991"/>
    </ligand>
</feature>
<comment type="similarity">
    <text evidence="2 15">Belongs to the FPG family.</text>
</comment>
<keyword evidence="10 15" id="KW-0234">DNA repair</keyword>
<evidence type="ECO:0000256" key="2">
    <source>
        <dbReference type="ARBA" id="ARBA00009409"/>
    </source>
</evidence>
<keyword evidence="8 15" id="KW-0862">Zinc</keyword>
<evidence type="ECO:0000256" key="14">
    <source>
        <dbReference type="ARBA" id="ARBA00044632"/>
    </source>
</evidence>
<feature type="binding site" evidence="15">
    <location>
        <position position="111"/>
    </location>
    <ligand>
        <name>DNA</name>
        <dbReference type="ChEBI" id="CHEBI:16991"/>
    </ligand>
</feature>
<evidence type="ECO:0000256" key="9">
    <source>
        <dbReference type="ARBA" id="ARBA00023125"/>
    </source>
</evidence>
<keyword evidence="11 15" id="KW-0456">Lyase</keyword>
<proteinExistence type="inferred from homology"/>
<dbReference type="Pfam" id="PF06827">
    <property type="entry name" value="zf-FPG_IleRS"/>
    <property type="match status" value="1"/>
</dbReference>
<feature type="domain" description="Formamidopyrimidine-DNA glycosylase catalytic" evidence="17">
    <location>
        <begin position="2"/>
        <end position="114"/>
    </location>
</feature>
<keyword evidence="9 15" id="KW-0238">DNA-binding</keyword>
<dbReference type="PROSITE" id="PS01242">
    <property type="entry name" value="ZF_FPG_1"/>
    <property type="match status" value="1"/>
</dbReference>
<dbReference type="InterPro" id="IPR020629">
    <property type="entry name" value="FPG_Glyclase"/>
</dbReference>
<evidence type="ECO:0000256" key="4">
    <source>
        <dbReference type="ARBA" id="ARBA00022723"/>
    </source>
</evidence>
<evidence type="ECO:0000256" key="10">
    <source>
        <dbReference type="ARBA" id="ARBA00023204"/>
    </source>
</evidence>
<comment type="cofactor">
    <cofactor evidence="15">
        <name>Zn(2+)</name>
        <dbReference type="ChEBI" id="CHEBI:29105"/>
    </cofactor>
    <text evidence="15">Binds 1 zinc ion per subunit.</text>
</comment>
<evidence type="ECO:0000256" key="7">
    <source>
        <dbReference type="ARBA" id="ARBA00022801"/>
    </source>
</evidence>
<protein>
    <recommendedName>
        <fullName evidence="15">Formamidopyrimidine-DNA glycosylase</fullName>
        <shortName evidence="15">Fapy-DNA glycosylase</shortName>
        <ecNumber evidence="15">3.2.2.23</ecNumber>
    </recommendedName>
    <alternativeName>
        <fullName evidence="15">DNA-(apurinic or apyrimidinic site) lyase MutM</fullName>
        <shortName evidence="15">AP lyase MutM</shortName>
        <ecNumber evidence="15">4.2.99.18</ecNumber>
    </alternativeName>
</protein>
<dbReference type="SMART" id="SM01232">
    <property type="entry name" value="H2TH"/>
    <property type="match status" value="1"/>
</dbReference>
<sequence length="277" mass="31058">MPELPEIETIRAGLTPHLLGRTIQNLSIHTPKLRWPIPIDTLRQNLVGQTIHTLHRRGKYLLWSMDAGHQLIHLGMSGQLLIQNPATPATRHDHVIWTFDDGTRLLLRDPRRFGALLWIEGDWRHHPLLAKLGPEPLEPTFHADHLAAWCRGRRVAIKSLIMQGAVVVGVGNIYANEALFLAGVHPARPAGSLKPDECIRLTRTIKQVLEAAIRQGGTTLRDYRQSDGKPGYFSIELNVYGRTGETCPICATPIRSQRLGQRSAFFCPRCQPESSQS</sequence>
<keyword evidence="6 15" id="KW-0863">Zinc-finger</keyword>
<dbReference type="NCBIfam" id="TIGR00577">
    <property type="entry name" value="fpg"/>
    <property type="match status" value="1"/>
</dbReference>
<organism evidence="18 19">
    <name type="scientific">Candidatus Magnetaquiglobus chichijimensis</name>
    <dbReference type="NCBI Taxonomy" id="3141448"/>
    <lineage>
        <taxon>Bacteria</taxon>
        <taxon>Pseudomonadati</taxon>
        <taxon>Pseudomonadota</taxon>
        <taxon>Magnetococcia</taxon>
        <taxon>Magnetococcales</taxon>
        <taxon>Candidatus Magnetaquicoccaceae</taxon>
        <taxon>Candidatus Magnetaquiglobus</taxon>
    </lineage>
</organism>
<dbReference type="InterPro" id="IPR035937">
    <property type="entry name" value="FPG_N"/>
</dbReference>
<name>A0ABQ0CCD0_9PROT</name>
<evidence type="ECO:0000256" key="15">
    <source>
        <dbReference type="HAMAP-Rule" id="MF_00103"/>
    </source>
</evidence>
<dbReference type="InterPro" id="IPR015887">
    <property type="entry name" value="DNA_glyclase_Znf_dom_DNA_BS"/>
</dbReference>
<comment type="caution">
    <text evidence="18">The sequence shown here is derived from an EMBL/GenBank/DDBJ whole genome shotgun (WGS) entry which is preliminary data.</text>
</comment>
<dbReference type="SUPFAM" id="SSF46946">
    <property type="entry name" value="S13-like H2TH domain"/>
    <property type="match status" value="1"/>
</dbReference>
<keyword evidence="7 15" id="KW-0378">Hydrolase</keyword>
<dbReference type="PROSITE" id="PS51066">
    <property type="entry name" value="ZF_FPG_2"/>
    <property type="match status" value="1"/>
</dbReference>
<dbReference type="HAMAP" id="MF_00103">
    <property type="entry name" value="Fapy_DNA_glycosyl"/>
    <property type="match status" value="1"/>
</dbReference>
<evidence type="ECO:0000256" key="1">
    <source>
        <dbReference type="ARBA" id="ARBA00001668"/>
    </source>
</evidence>
<dbReference type="SUPFAM" id="SSF57716">
    <property type="entry name" value="Glucocorticoid receptor-like (DNA-binding domain)"/>
    <property type="match status" value="1"/>
</dbReference>
<reference evidence="18 19" key="1">
    <citation type="submission" date="2024-05" db="EMBL/GenBank/DDBJ databases">
        <authorList>
            <consortium name="Candidatus Magnetaquicoccaceae bacterium FCR-1 genome sequencing consortium"/>
            <person name="Shimoshige H."/>
            <person name="Shimamura S."/>
            <person name="Taoka A."/>
            <person name="Kobayashi H."/>
            <person name="Maekawa T."/>
        </authorList>
    </citation>
    <scope>NUCLEOTIDE SEQUENCE [LARGE SCALE GENOMIC DNA]</scope>
    <source>
        <strain evidence="18 19">FCR-1</strain>
    </source>
</reference>
<comment type="catalytic activity">
    <reaction evidence="1 15">
        <text>Hydrolysis of DNA containing ring-opened 7-methylguanine residues, releasing 2,6-diamino-4-hydroxy-5-(N-methyl)formamidopyrimidine.</text>
        <dbReference type="EC" id="3.2.2.23"/>
    </reaction>
</comment>
<feature type="active site" description="Schiff-base intermediate with DNA" evidence="15">
    <location>
        <position position="2"/>
    </location>
</feature>
<accession>A0ABQ0CCD0</accession>
<feature type="active site" description="Proton donor; for delta-elimination activity" evidence="15">
    <location>
        <position position="262"/>
    </location>
</feature>
<dbReference type="SMART" id="SM00898">
    <property type="entry name" value="Fapy_DNA_glyco"/>
    <property type="match status" value="1"/>
</dbReference>
<evidence type="ECO:0000256" key="3">
    <source>
        <dbReference type="ARBA" id="ARBA00011245"/>
    </source>
</evidence>
<dbReference type="Gene3D" id="1.10.8.50">
    <property type="match status" value="1"/>
</dbReference>
<dbReference type="GO" id="GO:0008534">
    <property type="term" value="F:oxidized purine nucleobase lesion DNA N-glycosylase activity"/>
    <property type="evidence" value="ECO:0007669"/>
    <property type="project" value="UniProtKB-EC"/>
</dbReference>
<comment type="catalytic activity">
    <reaction evidence="14 15">
        <text>2'-deoxyribonucleotide-(2'-deoxyribose 5'-phosphate)-2'-deoxyribonucleotide-DNA = a 3'-end 2'-deoxyribonucleotide-(2,3-dehydro-2,3-deoxyribose 5'-phosphate)-DNA + a 5'-end 5'-phospho-2'-deoxyribonucleoside-DNA + H(+)</text>
        <dbReference type="Rhea" id="RHEA:66592"/>
        <dbReference type="Rhea" id="RHEA-COMP:13180"/>
        <dbReference type="Rhea" id="RHEA-COMP:16897"/>
        <dbReference type="Rhea" id="RHEA-COMP:17067"/>
        <dbReference type="ChEBI" id="CHEBI:15378"/>
        <dbReference type="ChEBI" id="CHEBI:136412"/>
        <dbReference type="ChEBI" id="CHEBI:157695"/>
        <dbReference type="ChEBI" id="CHEBI:167181"/>
        <dbReference type="EC" id="4.2.99.18"/>
    </reaction>
</comment>
<dbReference type="NCBIfam" id="NF002211">
    <property type="entry name" value="PRK01103.1"/>
    <property type="match status" value="1"/>
</dbReference>
<gene>
    <name evidence="15 18" type="primary">mutM</name>
    <name evidence="15" type="synonym">fpg</name>
    <name evidence="18" type="ORF">SIID45300_02890</name>
</gene>
<evidence type="ECO:0000256" key="5">
    <source>
        <dbReference type="ARBA" id="ARBA00022763"/>
    </source>
</evidence>